<evidence type="ECO:0000256" key="22">
    <source>
        <dbReference type="SAM" id="MobiDB-lite"/>
    </source>
</evidence>
<comment type="caution">
    <text evidence="25">The sequence shown here is derived from an EMBL/GenBank/DDBJ whole genome shotgun (WGS) entry which is preliminary data.</text>
</comment>
<evidence type="ECO:0000256" key="9">
    <source>
        <dbReference type="ARBA" id="ARBA00022692"/>
    </source>
</evidence>
<dbReference type="CDD" id="cd06899">
    <property type="entry name" value="lectin_legume_LecRK_Arcelin_ConA"/>
    <property type="match status" value="1"/>
</dbReference>
<accession>A0AAN7LQG4</accession>
<feature type="binding site" evidence="21">
    <location>
        <position position="446"/>
    </location>
    <ligand>
        <name>ATP</name>
        <dbReference type="ChEBI" id="CHEBI:30616"/>
    </ligand>
</feature>
<dbReference type="GO" id="GO:0002229">
    <property type="term" value="P:defense response to oomycetes"/>
    <property type="evidence" value="ECO:0007669"/>
    <property type="project" value="UniProtKB-ARBA"/>
</dbReference>
<organism evidence="25 26">
    <name type="scientific">Trapa natans</name>
    <name type="common">Water chestnut</name>
    <dbReference type="NCBI Taxonomy" id="22666"/>
    <lineage>
        <taxon>Eukaryota</taxon>
        <taxon>Viridiplantae</taxon>
        <taxon>Streptophyta</taxon>
        <taxon>Embryophyta</taxon>
        <taxon>Tracheophyta</taxon>
        <taxon>Spermatophyta</taxon>
        <taxon>Magnoliopsida</taxon>
        <taxon>eudicotyledons</taxon>
        <taxon>Gunneridae</taxon>
        <taxon>Pentapetalae</taxon>
        <taxon>rosids</taxon>
        <taxon>malvids</taxon>
        <taxon>Myrtales</taxon>
        <taxon>Lythraceae</taxon>
        <taxon>Trapa</taxon>
    </lineage>
</organism>
<keyword evidence="18" id="KW-0325">Glycoprotein</keyword>
<name>A0AAN7LQG4_TRANT</name>
<dbReference type="InterPro" id="IPR050528">
    <property type="entry name" value="L-type_Lectin-RKs"/>
</dbReference>
<sequence length="788" mass="87046">MDIHMCVSIIRRGKSNNLFLLFQIHASLCSPAPPTKKQPFLVVPPPPIFFIFLADRWQWLSMGILSPSLLWVFMSMLILHFLTAPVESQLQSPPADLLFTNGFAADAANLTLNGGAQVLQNGVLRLTNDSLRALGHAFYSTPVRFKNSFGGPAASFSTAFAFSTVPQYPGLGGHGLAFTISRSRDLPRAHPSQFLGLMNASDIGNFSNHIFAVEFDTVKDFEFDDIDDNHIGIDINSLVSNASVTAGYFADNSSTIQDIHLQSGEVIQAWVDYDSLRNQLDVRISESSVKPTRAILSFNVDLSEFFEETMFVGFSASTGLLASYHYIMGWSFSVNGEAKSLDLSSLPSSPGSGQNTHKGLILGVSVSASVIVVILLASIAIYVIHRIRTADAIEAWELDVGPHRFPYRELKKATQGFREKELLGFGGFGRVYRGTLLNSNTRVAVKRILNRSKQGLQEFVTEINIIGRLRHRNLVQLLGWCRRRNDLLLVYEFMSNGSLDKYLFDEPKRILSWEERFKIIKGVASVLLYLHEEGEQSVIHRDIKAANVLLDDDLNGKLGDFGLAKLYEHGADPSTTRVVGTLGYLAPELTKTGKPSASSDVFSFGALMLEVVCGRRPIEQKAMPEELILVDWVWENWILGSILQVVDPRLGGQFDEVEAVLLLKLGLICSNRLPEIRPSMRYLVRYLEGDLIFPDNVLPPDGNYDIKNTCSGNSGCNGGPDYIRSYQNSSSYDKATSSSTANDGDLDLEAGPFWPAPSDSGNSSSNRLFGSEEVDRTNKSLTKSNGRD</sequence>
<dbReference type="Proteomes" id="UP001346149">
    <property type="component" value="Unassembled WGS sequence"/>
</dbReference>
<keyword evidence="10" id="KW-0732">Signal</keyword>
<gene>
    <name evidence="25" type="ORF">SAY86_016868</name>
</gene>
<evidence type="ECO:0000256" key="5">
    <source>
        <dbReference type="ARBA" id="ARBA00012513"/>
    </source>
</evidence>
<evidence type="ECO:0000256" key="14">
    <source>
        <dbReference type="ARBA" id="ARBA00022840"/>
    </source>
</evidence>
<evidence type="ECO:0000256" key="20">
    <source>
        <dbReference type="ARBA" id="ARBA00048679"/>
    </source>
</evidence>
<dbReference type="GO" id="GO:0004674">
    <property type="term" value="F:protein serine/threonine kinase activity"/>
    <property type="evidence" value="ECO:0007669"/>
    <property type="project" value="UniProtKB-KW"/>
</dbReference>
<evidence type="ECO:0000256" key="21">
    <source>
        <dbReference type="PROSITE-ProRule" id="PRU10141"/>
    </source>
</evidence>
<feature type="transmembrane region" description="Helical" evidence="23">
    <location>
        <begin position="360"/>
        <end position="384"/>
    </location>
</feature>
<dbReference type="Gene3D" id="2.60.120.200">
    <property type="match status" value="1"/>
</dbReference>
<feature type="domain" description="Protein kinase" evidence="24">
    <location>
        <begin position="417"/>
        <end position="693"/>
    </location>
</feature>
<feature type="region of interest" description="Disordered" evidence="22">
    <location>
        <begin position="727"/>
        <end position="788"/>
    </location>
</feature>
<dbReference type="Pfam" id="PF00069">
    <property type="entry name" value="Pkinase"/>
    <property type="match status" value="1"/>
</dbReference>
<feature type="compositionally biased region" description="Polar residues" evidence="22">
    <location>
        <begin position="759"/>
        <end position="768"/>
    </location>
</feature>
<dbReference type="InterPro" id="IPR001220">
    <property type="entry name" value="Legume_lectin_dom"/>
</dbReference>
<dbReference type="FunFam" id="3.30.200.20:FF:000168">
    <property type="entry name" value="L-type lectin-domain containing receptor kinase IX.1"/>
    <property type="match status" value="1"/>
</dbReference>
<keyword evidence="17" id="KW-0675">Receptor</keyword>
<keyword evidence="15 23" id="KW-1133">Transmembrane helix</keyword>
<dbReference type="Gene3D" id="3.30.200.20">
    <property type="entry name" value="Phosphorylase Kinase, domain 1"/>
    <property type="match status" value="1"/>
</dbReference>
<evidence type="ECO:0000313" key="25">
    <source>
        <dbReference type="EMBL" id="KAK4789564.1"/>
    </source>
</evidence>
<comment type="catalytic activity">
    <reaction evidence="19">
        <text>L-threonyl-[protein] + ATP = O-phospho-L-threonyl-[protein] + ADP + H(+)</text>
        <dbReference type="Rhea" id="RHEA:46608"/>
        <dbReference type="Rhea" id="RHEA-COMP:11060"/>
        <dbReference type="Rhea" id="RHEA-COMP:11605"/>
        <dbReference type="ChEBI" id="CHEBI:15378"/>
        <dbReference type="ChEBI" id="CHEBI:30013"/>
        <dbReference type="ChEBI" id="CHEBI:30616"/>
        <dbReference type="ChEBI" id="CHEBI:61977"/>
        <dbReference type="ChEBI" id="CHEBI:456216"/>
        <dbReference type="EC" id="2.7.11.1"/>
    </reaction>
</comment>
<keyword evidence="13" id="KW-0418">Kinase</keyword>
<dbReference type="PROSITE" id="PS50011">
    <property type="entry name" value="PROTEIN_KINASE_DOM"/>
    <property type="match status" value="1"/>
</dbReference>
<dbReference type="FunFam" id="2.60.120.200:FF:000086">
    <property type="entry name" value="L-type lectin-domain containing receptor kinase S.4"/>
    <property type="match status" value="1"/>
</dbReference>
<comment type="catalytic activity">
    <reaction evidence="20">
        <text>L-seryl-[protein] + ATP = O-phospho-L-seryl-[protein] + ADP + H(+)</text>
        <dbReference type="Rhea" id="RHEA:17989"/>
        <dbReference type="Rhea" id="RHEA-COMP:9863"/>
        <dbReference type="Rhea" id="RHEA-COMP:11604"/>
        <dbReference type="ChEBI" id="CHEBI:15378"/>
        <dbReference type="ChEBI" id="CHEBI:29999"/>
        <dbReference type="ChEBI" id="CHEBI:30616"/>
        <dbReference type="ChEBI" id="CHEBI:83421"/>
        <dbReference type="ChEBI" id="CHEBI:456216"/>
        <dbReference type="EC" id="2.7.11.1"/>
    </reaction>
</comment>
<keyword evidence="8" id="KW-0808">Transferase</keyword>
<evidence type="ECO:0000256" key="7">
    <source>
        <dbReference type="ARBA" id="ARBA00022527"/>
    </source>
</evidence>
<evidence type="ECO:0000256" key="3">
    <source>
        <dbReference type="ARBA" id="ARBA00008536"/>
    </source>
</evidence>
<feature type="transmembrane region" description="Helical" evidence="23">
    <location>
        <begin position="58"/>
        <end position="82"/>
    </location>
</feature>
<evidence type="ECO:0000313" key="26">
    <source>
        <dbReference type="Proteomes" id="UP001346149"/>
    </source>
</evidence>
<evidence type="ECO:0000256" key="13">
    <source>
        <dbReference type="ARBA" id="ARBA00022777"/>
    </source>
</evidence>
<dbReference type="InterPro" id="IPR013320">
    <property type="entry name" value="ConA-like_dom_sf"/>
</dbReference>
<dbReference type="InterPro" id="IPR000719">
    <property type="entry name" value="Prot_kinase_dom"/>
</dbReference>
<evidence type="ECO:0000256" key="16">
    <source>
        <dbReference type="ARBA" id="ARBA00023136"/>
    </source>
</evidence>
<keyword evidence="11" id="KW-0430">Lectin</keyword>
<dbReference type="InterPro" id="IPR017441">
    <property type="entry name" value="Protein_kinase_ATP_BS"/>
</dbReference>
<keyword evidence="9 23" id="KW-0812">Transmembrane</keyword>
<dbReference type="GO" id="GO:0042742">
    <property type="term" value="P:defense response to bacterium"/>
    <property type="evidence" value="ECO:0007669"/>
    <property type="project" value="UniProtKB-ARBA"/>
</dbReference>
<evidence type="ECO:0000256" key="4">
    <source>
        <dbReference type="ARBA" id="ARBA00010217"/>
    </source>
</evidence>
<dbReference type="InterPro" id="IPR011009">
    <property type="entry name" value="Kinase-like_dom_sf"/>
</dbReference>
<comment type="similarity">
    <text evidence="3">In the N-terminal section; belongs to the leguminous lectin family.</text>
</comment>
<dbReference type="FunFam" id="1.10.510.10:FF:000108">
    <property type="entry name" value="L-type lectin-domain containing receptor kinase S.4"/>
    <property type="match status" value="1"/>
</dbReference>
<feature type="compositionally biased region" description="Low complexity" evidence="22">
    <location>
        <begin position="729"/>
        <end position="741"/>
    </location>
</feature>
<evidence type="ECO:0000256" key="2">
    <source>
        <dbReference type="ARBA" id="ARBA00004479"/>
    </source>
</evidence>
<keyword evidence="26" id="KW-1185">Reference proteome</keyword>
<evidence type="ECO:0000256" key="15">
    <source>
        <dbReference type="ARBA" id="ARBA00022989"/>
    </source>
</evidence>
<dbReference type="EC" id="2.7.11.1" evidence="5"/>
<evidence type="ECO:0000256" key="12">
    <source>
        <dbReference type="ARBA" id="ARBA00022741"/>
    </source>
</evidence>
<dbReference type="GO" id="GO:0005524">
    <property type="term" value="F:ATP binding"/>
    <property type="evidence" value="ECO:0007669"/>
    <property type="project" value="UniProtKB-UniRule"/>
</dbReference>
<dbReference type="SUPFAM" id="SSF49899">
    <property type="entry name" value="Concanavalin A-like lectins/glucanases"/>
    <property type="match status" value="1"/>
</dbReference>
<dbReference type="GO" id="GO:0030246">
    <property type="term" value="F:carbohydrate binding"/>
    <property type="evidence" value="ECO:0007669"/>
    <property type="project" value="UniProtKB-KW"/>
</dbReference>
<dbReference type="SMART" id="SM00220">
    <property type="entry name" value="S_TKc"/>
    <property type="match status" value="1"/>
</dbReference>
<dbReference type="InterPro" id="IPR008271">
    <property type="entry name" value="Ser/Thr_kinase_AS"/>
</dbReference>
<evidence type="ECO:0000256" key="17">
    <source>
        <dbReference type="ARBA" id="ARBA00023170"/>
    </source>
</evidence>
<comment type="subcellular location">
    <subcellularLocation>
        <location evidence="1">Cell membrane</location>
    </subcellularLocation>
    <subcellularLocation>
        <location evidence="2">Membrane</location>
        <topology evidence="2">Single-pass type I membrane protein</topology>
    </subcellularLocation>
</comment>
<keyword evidence="16 23" id="KW-0472">Membrane</keyword>
<evidence type="ECO:0000256" key="11">
    <source>
        <dbReference type="ARBA" id="ARBA00022734"/>
    </source>
</evidence>
<dbReference type="PROSITE" id="PS00107">
    <property type="entry name" value="PROTEIN_KINASE_ATP"/>
    <property type="match status" value="1"/>
</dbReference>
<proteinExistence type="inferred from homology"/>
<dbReference type="EMBL" id="JAXQNO010000010">
    <property type="protein sequence ID" value="KAK4789564.1"/>
    <property type="molecule type" value="Genomic_DNA"/>
</dbReference>
<reference evidence="25 26" key="1">
    <citation type="journal article" date="2023" name="Hortic Res">
        <title>Pangenome of water caltrop reveals structural variations and asymmetric subgenome divergence after allopolyploidization.</title>
        <authorList>
            <person name="Zhang X."/>
            <person name="Chen Y."/>
            <person name="Wang L."/>
            <person name="Yuan Y."/>
            <person name="Fang M."/>
            <person name="Shi L."/>
            <person name="Lu R."/>
            <person name="Comes H.P."/>
            <person name="Ma Y."/>
            <person name="Chen Y."/>
            <person name="Huang G."/>
            <person name="Zhou Y."/>
            <person name="Zheng Z."/>
            <person name="Qiu Y."/>
        </authorList>
    </citation>
    <scope>NUCLEOTIDE SEQUENCE [LARGE SCALE GENOMIC DNA]</scope>
    <source>
        <strain evidence="25">F231</strain>
    </source>
</reference>
<evidence type="ECO:0000256" key="1">
    <source>
        <dbReference type="ARBA" id="ARBA00004236"/>
    </source>
</evidence>
<dbReference type="GO" id="GO:0005886">
    <property type="term" value="C:plasma membrane"/>
    <property type="evidence" value="ECO:0007669"/>
    <property type="project" value="UniProtKB-SubCell"/>
</dbReference>
<evidence type="ECO:0000256" key="19">
    <source>
        <dbReference type="ARBA" id="ARBA00047899"/>
    </source>
</evidence>
<keyword evidence="14 21" id="KW-0067">ATP-binding</keyword>
<dbReference type="AlphaFoldDB" id="A0AAN7LQG4"/>
<keyword evidence="6" id="KW-1003">Cell membrane</keyword>
<evidence type="ECO:0000256" key="6">
    <source>
        <dbReference type="ARBA" id="ARBA00022475"/>
    </source>
</evidence>
<evidence type="ECO:0000256" key="8">
    <source>
        <dbReference type="ARBA" id="ARBA00022679"/>
    </source>
</evidence>
<evidence type="ECO:0000256" key="23">
    <source>
        <dbReference type="SAM" id="Phobius"/>
    </source>
</evidence>
<dbReference type="Gene3D" id="1.10.510.10">
    <property type="entry name" value="Transferase(Phosphotransferase) domain 1"/>
    <property type="match status" value="1"/>
</dbReference>
<dbReference type="PANTHER" id="PTHR27007">
    <property type="match status" value="1"/>
</dbReference>
<dbReference type="Pfam" id="PF00139">
    <property type="entry name" value="Lectin_legB"/>
    <property type="match status" value="1"/>
</dbReference>
<feature type="compositionally biased region" description="Polar residues" evidence="22">
    <location>
        <begin position="779"/>
        <end position="788"/>
    </location>
</feature>
<protein>
    <recommendedName>
        <fullName evidence="5">non-specific serine/threonine protein kinase</fullName>
        <ecNumber evidence="5">2.7.11.1</ecNumber>
    </recommendedName>
</protein>
<keyword evidence="12 21" id="KW-0547">Nucleotide-binding</keyword>
<evidence type="ECO:0000256" key="18">
    <source>
        <dbReference type="ARBA" id="ARBA00023180"/>
    </source>
</evidence>
<dbReference type="CDD" id="cd14066">
    <property type="entry name" value="STKc_IRAK"/>
    <property type="match status" value="1"/>
</dbReference>
<dbReference type="PROSITE" id="PS00108">
    <property type="entry name" value="PROTEIN_KINASE_ST"/>
    <property type="match status" value="1"/>
</dbReference>
<comment type="similarity">
    <text evidence="4">In the C-terminal section; belongs to the protein kinase superfamily. Ser/Thr protein kinase family.</text>
</comment>
<keyword evidence="7" id="KW-0723">Serine/threonine-protein kinase</keyword>
<evidence type="ECO:0000256" key="10">
    <source>
        <dbReference type="ARBA" id="ARBA00022729"/>
    </source>
</evidence>
<evidence type="ECO:0000259" key="24">
    <source>
        <dbReference type="PROSITE" id="PS50011"/>
    </source>
</evidence>
<dbReference type="SUPFAM" id="SSF56112">
    <property type="entry name" value="Protein kinase-like (PK-like)"/>
    <property type="match status" value="1"/>
</dbReference>